<keyword evidence="2" id="KW-1185">Reference proteome</keyword>
<name>A0A2J6SMJ4_9HELO</name>
<organism evidence="1 2">
    <name type="scientific">Hyaloscypha bicolor E</name>
    <dbReference type="NCBI Taxonomy" id="1095630"/>
    <lineage>
        <taxon>Eukaryota</taxon>
        <taxon>Fungi</taxon>
        <taxon>Dikarya</taxon>
        <taxon>Ascomycota</taxon>
        <taxon>Pezizomycotina</taxon>
        <taxon>Leotiomycetes</taxon>
        <taxon>Helotiales</taxon>
        <taxon>Hyaloscyphaceae</taxon>
        <taxon>Hyaloscypha</taxon>
        <taxon>Hyaloscypha bicolor</taxon>
    </lineage>
</organism>
<dbReference type="OrthoDB" id="3560865at2759"/>
<sequence length="284" mass="31958">MNTMELGIRELIYYLGNFHISIPPKSALTTENTNTTDIDRLTSLLKNFHILTSSKGTQESRMNLADIQNLIDLFRKSLISKPSKFIPATINITEVQNPKYFTEIEIASIATVSTGAQGSLPTTSDVTSASSVSSPSSSKLIRFIDFNDRSPEARDARLANLLLSLDEDIPEEVDDTIKTLIKNQTTTTMKFGDHYLEYKQQMATKRLTEKKLPTSAARSSHQNHHHHAITQMPCESSKLRGIMGKPSDSAHRQYGKPKNRTAWKNFTKEEYQYHNHTSPMTGII</sequence>
<dbReference type="Proteomes" id="UP000235371">
    <property type="component" value="Unassembled WGS sequence"/>
</dbReference>
<dbReference type="RefSeq" id="XP_024728854.1">
    <property type="nucleotide sequence ID" value="XM_024888189.1"/>
</dbReference>
<dbReference type="GeneID" id="36596265"/>
<dbReference type="AlphaFoldDB" id="A0A2J6SMJ4"/>
<proteinExistence type="predicted"/>
<evidence type="ECO:0000313" key="1">
    <source>
        <dbReference type="EMBL" id="PMD51950.1"/>
    </source>
</evidence>
<gene>
    <name evidence="1" type="ORF">K444DRAFT_708785</name>
</gene>
<dbReference type="EMBL" id="KZ613912">
    <property type="protein sequence ID" value="PMD51950.1"/>
    <property type="molecule type" value="Genomic_DNA"/>
</dbReference>
<accession>A0A2J6SMJ4</accession>
<protein>
    <submittedName>
        <fullName evidence="1">Uncharacterized protein</fullName>
    </submittedName>
</protein>
<evidence type="ECO:0000313" key="2">
    <source>
        <dbReference type="Proteomes" id="UP000235371"/>
    </source>
</evidence>
<reference evidence="1 2" key="1">
    <citation type="submission" date="2016-04" db="EMBL/GenBank/DDBJ databases">
        <title>A degradative enzymes factory behind the ericoid mycorrhizal symbiosis.</title>
        <authorList>
            <consortium name="DOE Joint Genome Institute"/>
            <person name="Martino E."/>
            <person name="Morin E."/>
            <person name="Grelet G."/>
            <person name="Kuo A."/>
            <person name="Kohler A."/>
            <person name="Daghino S."/>
            <person name="Barry K."/>
            <person name="Choi C."/>
            <person name="Cichocki N."/>
            <person name="Clum A."/>
            <person name="Copeland A."/>
            <person name="Hainaut M."/>
            <person name="Haridas S."/>
            <person name="Labutti K."/>
            <person name="Lindquist E."/>
            <person name="Lipzen A."/>
            <person name="Khouja H.-R."/>
            <person name="Murat C."/>
            <person name="Ohm R."/>
            <person name="Olson A."/>
            <person name="Spatafora J."/>
            <person name="Veneault-Fourrey C."/>
            <person name="Henrissat B."/>
            <person name="Grigoriev I."/>
            <person name="Martin F."/>
            <person name="Perotto S."/>
        </authorList>
    </citation>
    <scope>NUCLEOTIDE SEQUENCE [LARGE SCALE GENOMIC DNA]</scope>
    <source>
        <strain evidence="1 2">E</strain>
    </source>
</reference>
<dbReference type="InParanoid" id="A0A2J6SMJ4"/>